<name>A0A3B0YN40_9ZZZZ</name>
<accession>A0A3B0YN40</accession>
<dbReference type="PROSITE" id="PS51833">
    <property type="entry name" value="HDOD"/>
    <property type="match status" value="1"/>
</dbReference>
<proteinExistence type="predicted"/>
<dbReference type="Pfam" id="PF00563">
    <property type="entry name" value="EAL"/>
    <property type="match status" value="1"/>
</dbReference>
<dbReference type="InterPro" id="IPR052340">
    <property type="entry name" value="RNase_Y/CdgJ"/>
</dbReference>
<dbReference type="InterPro" id="IPR035919">
    <property type="entry name" value="EAL_sf"/>
</dbReference>
<feature type="domain" description="EAL" evidence="1">
    <location>
        <begin position="1"/>
        <end position="205"/>
    </location>
</feature>
<sequence>MKDIFIGRQPIYNRQRGVFAYELLFRSAQQNVANIVDGDKATSDVIINTFMEIGLENIVGNKLAFINLTRTFFVNETSISLPKDRVVLELLEDIEADDDVVAGVKRLRKQGYSIALDDFIYHESLQPLVELADIIKIDIMALSKDEIREHVTQLRTHSLRLLAEKIETQDDFDFCMELGFDYFQGFFFAQPKVIRGKRLPNNRLAILKLLSRLNDPEITPSELEDLIVQDVAFSYKILRYVNSAAIALPRKIESIQEAVVILGMATIRTWTTLLAMSHIDDKSTELVVIAMIRAKMAENMARMRKEPDPNTYFTVGLFSALDALMGNSMEEILTQLPLADHITEALLHHRGPHGKALSCVLTYERSEWEHIHCGVLSASDIRDAYLSAMQWANEVCQSLIES</sequence>
<dbReference type="Pfam" id="PF08668">
    <property type="entry name" value="HDOD"/>
    <property type="match status" value="1"/>
</dbReference>
<dbReference type="Gene3D" id="1.10.3210.10">
    <property type="entry name" value="Hypothetical protein af1432"/>
    <property type="match status" value="1"/>
</dbReference>
<feature type="domain" description="HDOD" evidence="2">
    <location>
        <begin position="199"/>
        <end position="384"/>
    </location>
</feature>
<reference evidence="3" key="1">
    <citation type="submission" date="2018-06" db="EMBL/GenBank/DDBJ databases">
        <authorList>
            <person name="Zhirakovskaya E."/>
        </authorList>
    </citation>
    <scope>NUCLEOTIDE SEQUENCE</scope>
</reference>
<evidence type="ECO:0000259" key="1">
    <source>
        <dbReference type="PROSITE" id="PS50883"/>
    </source>
</evidence>
<protein>
    <submittedName>
        <fullName evidence="3">Predicted signal transduction protein</fullName>
    </submittedName>
</protein>
<dbReference type="InterPro" id="IPR001633">
    <property type="entry name" value="EAL_dom"/>
</dbReference>
<dbReference type="InterPro" id="IPR013976">
    <property type="entry name" value="HDOD"/>
</dbReference>
<dbReference type="SUPFAM" id="SSF109604">
    <property type="entry name" value="HD-domain/PDEase-like"/>
    <property type="match status" value="1"/>
</dbReference>
<dbReference type="SUPFAM" id="SSF141868">
    <property type="entry name" value="EAL domain-like"/>
    <property type="match status" value="1"/>
</dbReference>
<gene>
    <name evidence="3" type="ORF">MNBD_GAMMA14-1336</name>
</gene>
<dbReference type="AlphaFoldDB" id="A0A3B0YN40"/>
<evidence type="ECO:0000313" key="3">
    <source>
        <dbReference type="EMBL" id="VAW78080.1"/>
    </source>
</evidence>
<dbReference type="EMBL" id="UOFM01000242">
    <property type="protein sequence ID" value="VAW78080.1"/>
    <property type="molecule type" value="Genomic_DNA"/>
</dbReference>
<dbReference type="CDD" id="cd01948">
    <property type="entry name" value="EAL"/>
    <property type="match status" value="1"/>
</dbReference>
<dbReference type="SMART" id="SM00052">
    <property type="entry name" value="EAL"/>
    <property type="match status" value="1"/>
</dbReference>
<dbReference type="Gene3D" id="3.20.20.450">
    <property type="entry name" value="EAL domain"/>
    <property type="match status" value="1"/>
</dbReference>
<organism evidence="3">
    <name type="scientific">hydrothermal vent metagenome</name>
    <dbReference type="NCBI Taxonomy" id="652676"/>
    <lineage>
        <taxon>unclassified sequences</taxon>
        <taxon>metagenomes</taxon>
        <taxon>ecological metagenomes</taxon>
    </lineage>
</organism>
<dbReference type="PROSITE" id="PS50883">
    <property type="entry name" value="EAL"/>
    <property type="match status" value="1"/>
</dbReference>
<dbReference type="PIRSF" id="PIRSF003180">
    <property type="entry name" value="DiGMPpdiest_YuxH"/>
    <property type="match status" value="1"/>
</dbReference>
<dbReference type="PANTHER" id="PTHR33525">
    <property type="match status" value="1"/>
</dbReference>
<evidence type="ECO:0000259" key="2">
    <source>
        <dbReference type="PROSITE" id="PS51833"/>
    </source>
</evidence>
<dbReference type="InterPro" id="IPR014408">
    <property type="entry name" value="dGMP_Pdiesterase_EAL/HD-GYP"/>
</dbReference>
<dbReference type="PANTHER" id="PTHR33525:SF4">
    <property type="entry name" value="CYCLIC DI-GMP PHOSPHODIESTERASE CDGJ"/>
    <property type="match status" value="1"/>
</dbReference>